<evidence type="ECO:0000256" key="3">
    <source>
        <dbReference type="ARBA" id="ARBA00022729"/>
    </source>
</evidence>
<dbReference type="eggNOG" id="COG3713">
    <property type="taxonomic scope" value="Bacteria"/>
</dbReference>
<keyword evidence="5" id="KW-0998">Cell outer membrane</keyword>
<feature type="signal peptide" evidence="6">
    <location>
        <begin position="1"/>
        <end position="30"/>
    </location>
</feature>
<reference evidence="8" key="1">
    <citation type="journal article" date="2012" name="Appl. Microbiol. Biotechnol.">
        <title>The complete genome sequence of Pantoea ananatis AJ13355, an organism with great biotechnological potential.</title>
        <authorList>
            <person name="Hara Y."/>
            <person name="Kadotani N."/>
            <person name="Izui H."/>
            <person name="Katashkina J.I."/>
            <person name="Kuvaeva T.M."/>
            <person name="Andreeva I.G."/>
            <person name="Golubeva L.I."/>
            <person name="Malko D.B."/>
            <person name="Makeev V.J."/>
            <person name="Mashko S.V."/>
            <person name="Kozlov Y.I."/>
        </authorList>
    </citation>
    <scope>NUCLEOTIDE SEQUENCE [LARGE SCALE GENOMIC DNA]</scope>
    <source>
        <strain evidence="8">AJ13355</strain>
        <plasmid evidence="8">Plasmid pEA320</plasmid>
    </source>
</reference>
<keyword evidence="7" id="KW-0614">Plasmid</keyword>
<feature type="chain" id="PRO_5002614154" evidence="6">
    <location>
        <begin position="31"/>
        <end position="268"/>
    </location>
</feature>
<evidence type="ECO:0000256" key="2">
    <source>
        <dbReference type="ARBA" id="ARBA00005722"/>
    </source>
</evidence>
<sequence length="268" mass="29096">MRSSKVIITGKHALHMVSLMLTLSVLNARADDSSAPENSLTVGLAANNAPRYSGAKQHHWQAVPVIQWREGPIFFDSQKGIGYDLQAENGLYLEHTLGLSLGRSDRDSSWRAGDDSLKGMGNIDPVVNTALALGWSVTPWFIVEGKATLPLSDSQGVQYQTSVTLIPWQTKSDTVALQIAGLFGDARYINTFYGVSREQHVRSGYADYTAHGGFYGTDASVTWSHQFASGWGTSLIGDYSWLDKNAADSPIVFRRGGASVTAAITYSF</sequence>
<dbReference type="Proteomes" id="UP000006690">
    <property type="component" value="Plasmid pEA320"/>
</dbReference>
<accession>A0A0H3L3P1</accession>
<evidence type="ECO:0000256" key="5">
    <source>
        <dbReference type="ARBA" id="ARBA00023237"/>
    </source>
</evidence>
<dbReference type="PATRIC" id="fig|932677.3.peg.4382"/>
<dbReference type="KEGG" id="paj:PAJ_p0011"/>
<keyword evidence="4" id="KW-0472">Membrane</keyword>
<comment type="similarity">
    <text evidence="2">Belongs to the MipA/OmpV family.</text>
</comment>
<dbReference type="GO" id="GO:0009279">
    <property type="term" value="C:cell outer membrane"/>
    <property type="evidence" value="ECO:0007669"/>
    <property type="project" value="UniProtKB-SubCell"/>
</dbReference>
<dbReference type="RefSeq" id="WP_014598162.1">
    <property type="nucleotide sequence ID" value="NC_017533.1"/>
</dbReference>
<dbReference type="PANTHER" id="PTHR38776:SF1">
    <property type="entry name" value="MLTA-INTERACTING PROTEIN-RELATED"/>
    <property type="match status" value="1"/>
</dbReference>
<dbReference type="AlphaFoldDB" id="A0A0H3L3P1"/>
<dbReference type="HOGENOM" id="CLU_062990_0_0_6"/>
<evidence type="ECO:0000313" key="7">
    <source>
        <dbReference type="EMBL" id="BAK13879.1"/>
    </source>
</evidence>
<keyword evidence="3 6" id="KW-0732">Signal</keyword>
<comment type="subcellular location">
    <subcellularLocation>
        <location evidence="1">Cell outer membrane</location>
    </subcellularLocation>
</comment>
<organism evidence="7 8">
    <name type="scientific">Pantoea ananatis (strain AJ13355)</name>
    <dbReference type="NCBI Taxonomy" id="932677"/>
    <lineage>
        <taxon>Bacteria</taxon>
        <taxon>Pseudomonadati</taxon>
        <taxon>Pseudomonadota</taxon>
        <taxon>Gammaproteobacteria</taxon>
        <taxon>Enterobacterales</taxon>
        <taxon>Erwiniaceae</taxon>
        <taxon>Pantoea</taxon>
    </lineage>
</organism>
<dbReference type="OrthoDB" id="5951177at2"/>
<gene>
    <name evidence="7" type="primary">yiaT</name>
    <name evidence="7" type="ORF">PAJ_p0011</name>
</gene>
<evidence type="ECO:0000256" key="1">
    <source>
        <dbReference type="ARBA" id="ARBA00004442"/>
    </source>
</evidence>
<evidence type="ECO:0000256" key="6">
    <source>
        <dbReference type="SAM" id="SignalP"/>
    </source>
</evidence>
<proteinExistence type="inferred from homology"/>
<evidence type="ECO:0000256" key="4">
    <source>
        <dbReference type="ARBA" id="ARBA00023136"/>
    </source>
</evidence>
<dbReference type="EMBL" id="AP012033">
    <property type="protein sequence ID" value="BAK13879.1"/>
    <property type="molecule type" value="Genomic_DNA"/>
</dbReference>
<geneLocation type="plasmid" evidence="7 8">
    <name>pEA320</name>
</geneLocation>
<protein>
    <submittedName>
        <fullName evidence="7">Outer membrane protein YiaT</fullName>
    </submittedName>
</protein>
<dbReference type="InterPro" id="IPR010583">
    <property type="entry name" value="MipA"/>
</dbReference>
<dbReference type="PANTHER" id="PTHR38776">
    <property type="entry name" value="MLTA-INTERACTING PROTEIN-RELATED"/>
    <property type="match status" value="1"/>
</dbReference>
<evidence type="ECO:0000313" key="8">
    <source>
        <dbReference type="Proteomes" id="UP000006690"/>
    </source>
</evidence>
<dbReference type="Pfam" id="PF06629">
    <property type="entry name" value="MipA"/>
    <property type="match status" value="1"/>
</dbReference>
<name>A0A0H3L3P1_PANAA</name>